<dbReference type="InterPro" id="IPR051553">
    <property type="entry name" value="Ran_GTPase-activating"/>
</dbReference>
<dbReference type="PANTHER" id="PTHR45982:SF1">
    <property type="entry name" value="REGULATOR OF CHROMOSOME CONDENSATION"/>
    <property type="match status" value="1"/>
</dbReference>
<accession>A0A481Z742</accession>
<dbReference type="PROSITE" id="PS50012">
    <property type="entry name" value="RCC1_3"/>
    <property type="match status" value="1"/>
</dbReference>
<dbReference type="Gene3D" id="2.130.10.30">
    <property type="entry name" value="Regulator of chromosome condensation 1/beta-lactamase-inhibitor protein II"/>
    <property type="match status" value="2"/>
</dbReference>
<dbReference type="PANTHER" id="PTHR45982">
    <property type="entry name" value="REGULATOR OF CHROMOSOME CONDENSATION"/>
    <property type="match status" value="1"/>
</dbReference>
<sequence length="567" mass="63952">MEPIMKQFVQPINSPISAGNNHYGIIDENGNLSMVGKNNHGQLGDGSFSLSKVPVPIHFPSKVVSVSCGWDFTGVVTEDGKAYLWGWTGWSTWMLDTQEIVNKPRWLDHLKDKFAVKISINPTDSNGYGVIFRDGSAYVKMTAMDEFERTVVINQTLTISPGIIDLKMNHQSIYILTKDGKIYTSGLPDFPRSSKHVQKMNIREIRLGFKKAIRPFILDPFLITFKKTVQQISLGGRAGMTIDDPNIKYYLRSFEGLNVLTTEGELFTLNSYGDNGPDAVRMLDAWGDENELDLETALRESKPQKILIPGKIAHISNLGGTAAVITEDRKLYMWGINTEDRIIAKGTVVSGVGGYNLREKEIPKPIQLKIGSKVRYVSIGGEFTIAVTEDGLVNYWGTDDLKPRAEIKPNWYKNCANTESYVTLEDWKDNPVIDYIQIYDKDTLGQVTKKPVCYDREGMIKMMETQVFADWVPSPYYDSPGQFTMSAVIDDNGHGGEPGKKRYYKTILYYVDQASYYLLKDLTIREYIKEPQLLNQRIGNLRGQFGVGQHHGQLPGFTIYSLRAKPQ</sequence>
<dbReference type="InterPro" id="IPR000408">
    <property type="entry name" value="Reg_chr_condens"/>
</dbReference>
<organism evidence="1">
    <name type="scientific">Pithovirus LCPAC201</name>
    <dbReference type="NCBI Taxonomy" id="2506591"/>
    <lineage>
        <taxon>Viruses</taxon>
        <taxon>Pithoviruses</taxon>
    </lineage>
</organism>
<name>A0A481Z742_9VIRU</name>
<dbReference type="Pfam" id="PF00415">
    <property type="entry name" value="RCC1"/>
    <property type="match status" value="1"/>
</dbReference>
<proteinExistence type="predicted"/>
<gene>
    <name evidence="1" type="ORF">LCPAC201_02600</name>
</gene>
<dbReference type="InterPro" id="IPR009091">
    <property type="entry name" value="RCC1/BLIP-II"/>
</dbReference>
<reference evidence="1" key="1">
    <citation type="journal article" date="2019" name="MBio">
        <title>Virus Genomes from Deep Sea Sediments Expand the Ocean Megavirome and Support Independent Origins of Viral Gigantism.</title>
        <authorList>
            <person name="Backstrom D."/>
            <person name="Yutin N."/>
            <person name="Jorgensen S.L."/>
            <person name="Dharamshi J."/>
            <person name="Homa F."/>
            <person name="Zaremba-Niedwiedzka K."/>
            <person name="Spang A."/>
            <person name="Wolf Y.I."/>
            <person name="Koonin E.V."/>
            <person name="Ettema T.J."/>
        </authorList>
    </citation>
    <scope>NUCLEOTIDE SEQUENCE</scope>
</reference>
<dbReference type="EMBL" id="MK500504">
    <property type="protein sequence ID" value="QBK90959.1"/>
    <property type="molecule type" value="Genomic_DNA"/>
</dbReference>
<dbReference type="SUPFAM" id="SSF50985">
    <property type="entry name" value="RCC1/BLIP-II"/>
    <property type="match status" value="1"/>
</dbReference>
<evidence type="ECO:0000313" key="1">
    <source>
        <dbReference type="EMBL" id="QBK90959.1"/>
    </source>
</evidence>
<protein>
    <submittedName>
        <fullName evidence="1">Regulator of chromosome condensation protein</fullName>
    </submittedName>
</protein>